<dbReference type="Proteomes" id="UP000245461">
    <property type="component" value="Unassembled WGS sequence"/>
</dbReference>
<comment type="caution">
    <text evidence="9">The sequence shown here is derived from an EMBL/GenBank/DDBJ whole genome shotgun (WGS) entry which is preliminary data.</text>
</comment>
<dbReference type="InterPro" id="IPR036974">
    <property type="entry name" value="PUA_sf"/>
</dbReference>
<dbReference type="InterPro" id="IPR019614">
    <property type="entry name" value="SAM-dep_methyl-trfase"/>
</dbReference>
<dbReference type="Gene3D" id="3.30.750.80">
    <property type="entry name" value="RNA methyltransferase domain (HRMD) like"/>
    <property type="match status" value="1"/>
</dbReference>
<dbReference type="InterPro" id="IPR029063">
    <property type="entry name" value="SAM-dependent_MTases_sf"/>
</dbReference>
<organism evidence="9 10">
    <name type="scientific">Zavarzinia aquatilis</name>
    <dbReference type="NCBI Taxonomy" id="2211142"/>
    <lineage>
        <taxon>Bacteria</taxon>
        <taxon>Pseudomonadati</taxon>
        <taxon>Pseudomonadota</taxon>
        <taxon>Alphaproteobacteria</taxon>
        <taxon>Rhodospirillales</taxon>
        <taxon>Zavarziniaceae</taxon>
        <taxon>Zavarzinia</taxon>
    </lineage>
</organism>
<dbReference type="AlphaFoldDB" id="A0A317ED96"/>
<feature type="domain" description="S-adenosylmethionine-dependent methyltransferase" evidence="7">
    <location>
        <begin position="191"/>
        <end position="360"/>
    </location>
</feature>
<keyword evidence="5" id="KW-0949">S-adenosyl-L-methionine</keyword>
<dbReference type="Pfam" id="PF10672">
    <property type="entry name" value="Methyltrans_SAM"/>
    <property type="match status" value="1"/>
</dbReference>
<dbReference type="GO" id="GO:0005737">
    <property type="term" value="C:cytoplasm"/>
    <property type="evidence" value="ECO:0007669"/>
    <property type="project" value="UniProtKB-SubCell"/>
</dbReference>
<dbReference type="CDD" id="cd11572">
    <property type="entry name" value="RlmI_M_like"/>
    <property type="match status" value="1"/>
</dbReference>
<dbReference type="OrthoDB" id="9805492at2"/>
<evidence type="ECO:0000259" key="7">
    <source>
        <dbReference type="Pfam" id="PF10672"/>
    </source>
</evidence>
<gene>
    <name evidence="9" type="ORF">DKG74_03710</name>
</gene>
<comment type="similarity">
    <text evidence="6">Belongs to the methyltransferase superfamily. RlmI family.</text>
</comment>
<dbReference type="PANTHER" id="PTHR42873:SF1">
    <property type="entry name" value="S-ADENOSYLMETHIONINE-DEPENDENT METHYLTRANSFERASE DOMAIN-CONTAINING PROTEIN"/>
    <property type="match status" value="1"/>
</dbReference>
<keyword evidence="2" id="KW-0963">Cytoplasm</keyword>
<evidence type="ECO:0000256" key="4">
    <source>
        <dbReference type="ARBA" id="ARBA00022679"/>
    </source>
</evidence>
<keyword evidence="4 9" id="KW-0808">Transferase</keyword>
<dbReference type="Gene3D" id="3.40.50.150">
    <property type="entry name" value="Vaccinia Virus protein VP39"/>
    <property type="match status" value="1"/>
</dbReference>
<evidence type="ECO:0000259" key="8">
    <source>
        <dbReference type="Pfam" id="PF17785"/>
    </source>
</evidence>
<dbReference type="SUPFAM" id="SSF88697">
    <property type="entry name" value="PUA domain-like"/>
    <property type="match status" value="1"/>
</dbReference>
<dbReference type="RefSeq" id="WP_109902784.1">
    <property type="nucleotide sequence ID" value="NZ_QGLE01000002.1"/>
</dbReference>
<accession>A0A317ED96</accession>
<name>A0A317ED96_9PROT</name>
<reference evidence="9 10" key="1">
    <citation type="submission" date="2018-05" db="EMBL/GenBank/DDBJ databases">
        <title>Zavarzinia sp. HR-AS.</title>
        <authorList>
            <person name="Lee Y."/>
            <person name="Jeon C.O."/>
        </authorList>
    </citation>
    <scope>NUCLEOTIDE SEQUENCE [LARGE SCALE GENOMIC DNA]</scope>
    <source>
        <strain evidence="9 10">HR-AS</strain>
    </source>
</reference>
<keyword evidence="3 9" id="KW-0489">Methyltransferase</keyword>
<comment type="subcellular location">
    <subcellularLocation>
        <location evidence="1">Cytoplasm</location>
    </subcellularLocation>
</comment>
<protein>
    <submittedName>
        <fullName evidence="9">RlmI/RlmK family 23S rRNA methyltransferase</fullName>
    </submittedName>
</protein>
<dbReference type="Pfam" id="PF17785">
    <property type="entry name" value="PUA_3"/>
    <property type="match status" value="1"/>
</dbReference>
<keyword evidence="10" id="KW-1185">Reference proteome</keyword>
<dbReference type="CDD" id="cd02440">
    <property type="entry name" value="AdoMet_MTases"/>
    <property type="match status" value="1"/>
</dbReference>
<evidence type="ECO:0000256" key="3">
    <source>
        <dbReference type="ARBA" id="ARBA00022603"/>
    </source>
</evidence>
<dbReference type="GO" id="GO:0008168">
    <property type="term" value="F:methyltransferase activity"/>
    <property type="evidence" value="ECO:0007669"/>
    <property type="project" value="UniProtKB-KW"/>
</dbReference>
<dbReference type="Gene3D" id="2.30.130.10">
    <property type="entry name" value="PUA domain"/>
    <property type="match status" value="1"/>
</dbReference>
<dbReference type="InterPro" id="IPR015947">
    <property type="entry name" value="PUA-like_sf"/>
</dbReference>
<feature type="domain" description="RlmI-like PUA" evidence="8">
    <location>
        <begin position="10"/>
        <end position="73"/>
    </location>
</feature>
<evidence type="ECO:0000313" key="10">
    <source>
        <dbReference type="Proteomes" id="UP000245461"/>
    </source>
</evidence>
<evidence type="ECO:0000313" key="9">
    <source>
        <dbReference type="EMBL" id="PWR24889.1"/>
    </source>
</evidence>
<sequence length="401" mass="42657">MTEPSSLPTITLLAGHDRRVSGGHPWAYSNELRLDAEAKAIPPGTLVRLSRADSKPIGIATFNRNTLISARLILRSDTARPGAVNRAFLETRLRAALALRERFFDAPYYRLVHAEGDGLPGFIVDRYGDTCVVQANTAGAEALTELLLDALEAVIAPAAIILRNDSPYRELEGLKKDIRLARGAIATPPQAVEFGVRHGIDPLDGQKTGWFFDLHEARGIVARLAKGGTLLDLCCHTGAFGLSALKAGATSALLVDRAQPALAQAEATARANGLGANAEFRRADLFDAANALGTEGRRFDVVVADPPSFAKSRKDVPQALKAYRKLAQGVATLVAPGGFLFIASCSHNIETEAFTTEVARGIANAGREGRIIVAGGAGADHPVHPLLPETGYLKWLVLALD</sequence>
<dbReference type="EMBL" id="QGLE01000002">
    <property type="protein sequence ID" value="PWR24889.1"/>
    <property type="molecule type" value="Genomic_DNA"/>
</dbReference>
<evidence type="ECO:0000256" key="6">
    <source>
        <dbReference type="ARBA" id="ARBA00038091"/>
    </source>
</evidence>
<evidence type="ECO:0000256" key="5">
    <source>
        <dbReference type="ARBA" id="ARBA00022691"/>
    </source>
</evidence>
<dbReference type="PANTHER" id="PTHR42873">
    <property type="entry name" value="RIBOSOMAL RNA LARGE SUBUNIT METHYLTRANSFERASE"/>
    <property type="match status" value="1"/>
</dbReference>
<dbReference type="GO" id="GO:0003723">
    <property type="term" value="F:RNA binding"/>
    <property type="evidence" value="ECO:0007669"/>
    <property type="project" value="InterPro"/>
</dbReference>
<dbReference type="InterPro" id="IPR041532">
    <property type="entry name" value="RlmI-like_PUA"/>
</dbReference>
<proteinExistence type="inferred from homology"/>
<evidence type="ECO:0000256" key="2">
    <source>
        <dbReference type="ARBA" id="ARBA00022490"/>
    </source>
</evidence>
<evidence type="ECO:0000256" key="1">
    <source>
        <dbReference type="ARBA" id="ARBA00004496"/>
    </source>
</evidence>
<dbReference type="GO" id="GO:0032259">
    <property type="term" value="P:methylation"/>
    <property type="evidence" value="ECO:0007669"/>
    <property type="project" value="UniProtKB-KW"/>
</dbReference>
<dbReference type="SUPFAM" id="SSF53335">
    <property type="entry name" value="S-adenosyl-L-methionine-dependent methyltransferases"/>
    <property type="match status" value="1"/>
</dbReference>